<organism evidence="1 2">
    <name type="scientific">Parashewanella spongiae</name>
    <dbReference type="NCBI Taxonomy" id="342950"/>
    <lineage>
        <taxon>Bacteria</taxon>
        <taxon>Pseudomonadati</taxon>
        <taxon>Pseudomonadota</taxon>
        <taxon>Gammaproteobacteria</taxon>
        <taxon>Alteromonadales</taxon>
        <taxon>Shewanellaceae</taxon>
        <taxon>Parashewanella</taxon>
    </lineage>
</organism>
<keyword evidence="2" id="KW-1185">Reference proteome</keyword>
<dbReference type="RefSeq" id="WP_121855155.1">
    <property type="nucleotide sequence ID" value="NZ_CP037952.1"/>
</dbReference>
<evidence type="ECO:0000313" key="2">
    <source>
        <dbReference type="Proteomes" id="UP000273022"/>
    </source>
</evidence>
<evidence type="ECO:0000313" key="1">
    <source>
        <dbReference type="EMBL" id="RJY04919.1"/>
    </source>
</evidence>
<dbReference type="AlphaFoldDB" id="A0A3A6T9L4"/>
<dbReference type="Proteomes" id="UP000273022">
    <property type="component" value="Unassembled WGS sequence"/>
</dbReference>
<reference evidence="1 2" key="1">
    <citation type="submission" date="2018-09" db="EMBL/GenBank/DDBJ databases">
        <title>Phylogeny of the Shewanellaceae, and recommendation for two new genera, Pseudoshewanella and Parashewanella.</title>
        <authorList>
            <person name="Wang G."/>
        </authorList>
    </citation>
    <scope>NUCLEOTIDE SEQUENCE [LARGE SCALE GENOMIC DNA]</scope>
    <source>
        <strain evidence="1 2">KCTC 22492</strain>
    </source>
</reference>
<gene>
    <name evidence="1" type="ORF">D5R81_19005</name>
</gene>
<proteinExistence type="predicted"/>
<sequence length="354" mass="40333">MAVVSVDGRQLQSSFSCEVQTKQNFQEFDRKYEIAFEELKKSWVEEHSDFSVTIDSEVEKGNFPFTYQELDFDSIGSTFPLDMAVSQHLYNALTESTRREPKMGIGMFIRGLCFLAHVNPEESVSVYEYAMTFPWFQSAVKNYPYLKNNIDNIMQKTKEQLEARQTDLTEIEKSNFSSLTIADNSGCSGASMPFQSLAVGGASWPIMSDKCADYLDSVMTCYTYREDPNKKNKDGSKCPKIKLFEERLNTRTKLKTVIMNVKTQAKSASNASNMQKLHHICSVLIRDIPESEGYKNPTTKDDGSARSINDSAYYSEQKDIKKDVMEYFTELKYCLERRAIAIGVKLSLTPLPSY</sequence>
<protein>
    <submittedName>
        <fullName evidence="1">Uncharacterized protein</fullName>
    </submittedName>
</protein>
<dbReference type="EMBL" id="QYYH01000203">
    <property type="protein sequence ID" value="RJY04919.1"/>
    <property type="molecule type" value="Genomic_DNA"/>
</dbReference>
<comment type="caution">
    <text evidence="1">The sequence shown here is derived from an EMBL/GenBank/DDBJ whole genome shotgun (WGS) entry which is preliminary data.</text>
</comment>
<name>A0A3A6T9L4_9GAMM</name>
<accession>A0A3A6T9L4</accession>